<organism evidence="1 2">
    <name type="scientific">Ceratitis capitata</name>
    <name type="common">Mediterranean fruit fly</name>
    <name type="synonym">Tephritis capitata</name>
    <dbReference type="NCBI Taxonomy" id="7213"/>
    <lineage>
        <taxon>Eukaryota</taxon>
        <taxon>Metazoa</taxon>
        <taxon>Ecdysozoa</taxon>
        <taxon>Arthropoda</taxon>
        <taxon>Hexapoda</taxon>
        <taxon>Insecta</taxon>
        <taxon>Pterygota</taxon>
        <taxon>Neoptera</taxon>
        <taxon>Endopterygota</taxon>
        <taxon>Diptera</taxon>
        <taxon>Brachycera</taxon>
        <taxon>Muscomorpha</taxon>
        <taxon>Tephritoidea</taxon>
        <taxon>Tephritidae</taxon>
        <taxon>Ceratitis</taxon>
        <taxon>Ceratitis</taxon>
    </lineage>
</organism>
<gene>
    <name evidence="1" type="ORF">CCAP1982_LOCUS21286</name>
</gene>
<protein>
    <submittedName>
        <fullName evidence="1">(Mediterranean fruit fly) hypothetical protein</fullName>
    </submittedName>
</protein>
<comment type="caution">
    <text evidence="1">The sequence shown here is derived from an EMBL/GenBank/DDBJ whole genome shotgun (WGS) entry which is preliminary data.</text>
</comment>
<keyword evidence="2" id="KW-1185">Reference proteome</keyword>
<evidence type="ECO:0000313" key="1">
    <source>
        <dbReference type="EMBL" id="CAD7013215.1"/>
    </source>
</evidence>
<accession>A0A811VBF2</accession>
<dbReference type="Proteomes" id="UP000606786">
    <property type="component" value="Unassembled WGS sequence"/>
</dbReference>
<reference evidence="1" key="1">
    <citation type="submission" date="2020-11" db="EMBL/GenBank/DDBJ databases">
        <authorList>
            <person name="Whitehead M."/>
        </authorList>
    </citation>
    <scope>NUCLEOTIDE SEQUENCE</scope>
    <source>
        <strain evidence="1">EGII</strain>
    </source>
</reference>
<dbReference type="AlphaFoldDB" id="A0A811VBF2"/>
<sequence>MQVDIGTYTDELSILRCGMALQQTNKWRTSKARPAKSHPKLNILSKQQTSNVALAKKRLAF</sequence>
<proteinExistence type="predicted"/>
<name>A0A811VBF2_CERCA</name>
<dbReference type="EMBL" id="CAJHJT010000056">
    <property type="protein sequence ID" value="CAD7013215.1"/>
    <property type="molecule type" value="Genomic_DNA"/>
</dbReference>
<evidence type="ECO:0000313" key="2">
    <source>
        <dbReference type="Proteomes" id="UP000606786"/>
    </source>
</evidence>